<sequence>MPRLAVSSSPEEWATKGKELFERKKFLQAKHCYERAQMPRAMAISNAYYLREQARKSPLGDSRRIRDERNNAFTRAAEAFLICTNDPSKNRSVYFRRAAECFEAGADNLRAAHTYVDAHEYDAAAKLYRKLGLFDEAVAIIKANEEHMHSDVVESIKDVARLYYFREDKLQKARELFSTDEEELEYLEDLDLDVARAEVLVSLGRPAEAAELHLSEGRTLDAIPLFLKDSNNVASMRQASHCILQEFWRHLSFGVIPTKTTIVVQLLDWSLLLNRELLETKDFEEITMFKAIVAYEGAELAKLGSSFLRQNTRCAVLCLHHYFQNFPRVTGKTVLELGNILSLFLAYIGILYDLAFRVDPRVAPTSVHKLFGIQRSTADEYLVPAGTFFHLPATISRRSQLPSDLGVSISGWDFCQIFKRAICEHLSQRIAVHDDLWRHVPQLSPCLTFVTSAYCNRVACPKEHTPASSLSIEWYNARVRITLQQVLILQSLHFVRNGGNGDSERKKRHILDSKIPINVSVLCDFIEYLCASLAASAVCARGSFHSLALPRSWLYRQIREPEKAKGKDTQSRLFLVVTMAALLETMYTGAGAEHLLFENRDLSAIAGIRGIFIARICRALCLLGYNANNAFLKSNIWKTITSLYRGDRKFSAPYQQYVSSRRWEDLVRALRNSFHGVLVDEFVQLHCAKWGPPKAAPGVRLIVYENDYDLVRLLVGRNSSREAAQDQNREIEPTIHMNQSTHDIKESYVEENAEILEEETQNTDDDLTEPQPLANQLSEIENLPVISSSDMARPPTAEERQAALVIQHAYKRKLLHRRQEAKKGLSASRARKFSACLEAAQNLHWKSSIYRMHFLGPLPHLLLCLEISYDAAVIHKKGLKKLLISESHERLEGLGLRLTELGYTSLQFFIYFYVR</sequence>
<dbReference type="PANTHER" id="PTHR21529:SF4">
    <property type="entry name" value="TPR AND ANKYRIN REPEAT-CONTAINING PROTEIN 1"/>
    <property type="match status" value="1"/>
</dbReference>
<evidence type="ECO:0000313" key="2">
    <source>
        <dbReference type="Proteomes" id="UP000717328"/>
    </source>
</evidence>
<dbReference type="OrthoDB" id="3037410at2759"/>
<dbReference type="InterPro" id="IPR039904">
    <property type="entry name" value="TRANK1"/>
</dbReference>
<dbReference type="PANTHER" id="PTHR21529">
    <property type="entry name" value="MAMMARY TURMOR VIRUS RECEPTOR HOMOLOG 1, 2 MTVR1, 2"/>
    <property type="match status" value="1"/>
</dbReference>
<dbReference type="Proteomes" id="UP000717328">
    <property type="component" value="Unassembled WGS sequence"/>
</dbReference>
<protein>
    <submittedName>
        <fullName evidence="1">Uncharacterized protein</fullName>
    </submittedName>
</protein>
<name>A0A9P7FUJ1_9AGAR</name>
<gene>
    <name evidence="1" type="ORF">H0H81_007673</name>
</gene>
<dbReference type="AlphaFoldDB" id="A0A9P7FUJ1"/>
<accession>A0A9P7FUJ1</accession>
<reference evidence="1" key="2">
    <citation type="submission" date="2021-10" db="EMBL/GenBank/DDBJ databases">
        <title>Phylogenomics reveals ancestral predisposition of the termite-cultivated fungus Termitomyces towards a domesticated lifestyle.</title>
        <authorList>
            <person name="Auxier B."/>
            <person name="Grum-Grzhimaylo A."/>
            <person name="Cardenas M.E."/>
            <person name="Lodge J.D."/>
            <person name="Laessoe T."/>
            <person name="Pedersen O."/>
            <person name="Smith M.E."/>
            <person name="Kuyper T.W."/>
            <person name="Franco-Molano E.A."/>
            <person name="Baroni T.J."/>
            <person name="Aanen D.K."/>
        </authorList>
    </citation>
    <scope>NUCLEOTIDE SEQUENCE</scope>
    <source>
        <strain evidence="1">D49</strain>
    </source>
</reference>
<organism evidence="1 2">
    <name type="scientific">Sphagnurus paluster</name>
    <dbReference type="NCBI Taxonomy" id="117069"/>
    <lineage>
        <taxon>Eukaryota</taxon>
        <taxon>Fungi</taxon>
        <taxon>Dikarya</taxon>
        <taxon>Basidiomycota</taxon>
        <taxon>Agaricomycotina</taxon>
        <taxon>Agaricomycetes</taxon>
        <taxon>Agaricomycetidae</taxon>
        <taxon>Agaricales</taxon>
        <taxon>Tricholomatineae</taxon>
        <taxon>Lyophyllaceae</taxon>
        <taxon>Sphagnurus</taxon>
    </lineage>
</organism>
<evidence type="ECO:0000313" key="1">
    <source>
        <dbReference type="EMBL" id="KAG5636543.1"/>
    </source>
</evidence>
<proteinExistence type="predicted"/>
<keyword evidence="2" id="KW-1185">Reference proteome</keyword>
<dbReference type="EMBL" id="JABCKI010005919">
    <property type="protein sequence ID" value="KAG5636543.1"/>
    <property type="molecule type" value="Genomic_DNA"/>
</dbReference>
<comment type="caution">
    <text evidence="1">The sequence shown here is derived from an EMBL/GenBank/DDBJ whole genome shotgun (WGS) entry which is preliminary data.</text>
</comment>
<reference evidence="1" key="1">
    <citation type="submission" date="2021-02" db="EMBL/GenBank/DDBJ databases">
        <authorList>
            <person name="Nieuwenhuis M."/>
            <person name="Van De Peppel L.J.J."/>
        </authorList>
    </citation>
    <scope>NUCLEOTIDE SEQUENCE</scope>
    <source>
        <strain evidence="1">D49</strain>
    </source>
</reference>